<dbReference type="PANTHER" id="PTHR42844">
    <property type="entry name" value="DIHYDRONEOPTERIN ALDOLASE 1-RELATED"/>
    <property type="match status" value="1"/>
</dbReference>
<dbReference type="CDD" id="cd00534">
    <property type="entry name" value="DHNA_DHNTPE"/>
    <property type="match status" value="1"/>
</dbReference>
<dbReference type="NCBIfam" id="TIGR00526">
    <property type="entry name" value="folB_dom"/>
    <property type="match status" value="1"/>
</dbReference>
<dbReference type="SMART" id="SM00905">
    <property type="entry name" value="FolB"/>
    <property type="match status" value="1"/>
</dbReference>
<accession>H5TEC7</accession>
<dbReference type="Gene3D" id="3.30.1130.10">
    <property type="match status" value="1"/>
</dbReference>
<name>H5TEC7_9ALTE</name>
<dbReference type="SUPFAM" id="SSF55620">
    <property type="entry name" value="Tetrahydrobiopterin biosynthesis enzymes-like"/>
    <property type="match status" value="1"/>
</dbReference>
<dbReference type="EC" id="4.1.2.25" evidence="6"/>
<dbReference type="eggNOG" id="COG1539">
    <property type="taxonomic scope" value="Bacteria"/>
</dbReference>
<comment type="pathway">
    <text evidence="2 6">Cofactor biosynthesis; tetrahydrofolate biosynthesis; 2-amino-4-hydroxy-6-hydroxymethyl-7,8-dihydropteridine diphosphate from 7,8-dihydroneopterin triphosphate: step 3/4.</text>
</comment>
<dbReference type="GO" id="GO:0046656">
    <property type="term" value="P:folic acid biosynthetic process"/>
    <property type="evidence" value="ECO:0007669"/>
    <property type="project" value="UniProtKB-UniRule"/>
</dbReference>
<dbReference type="GO" id="GO:0005737">
    <property type="term" value="C:cytoplasm"/>
    <property type="evidence" value="ECO:0007669"/>
    <property type="project" value="TreeGrafter"/>
</dbReference>
<gene>
    <name evidence="8" type="primary">folB</name>
    <name evidence="8" type="ORF">GPUN_2539</name>
</gene>
<dbReference type="InterPro" id="IPR043133">
    <property type="entry name" value="GTP-CH-I_C/QueF"/>
</dbReference>
<dbReference type="AlphaFoldDB" id="H5TEC7"/>
<organism evidence="8 9">
    <name type="scientific">Glaciecola punicea ACAM 611</name>
    <dbReference type="NCBI Taxonomy" id="1121923"/>
    <lineage>
        <taxon>Bacteria</taxon>
        <taxon>Pseudomonadati</taxon>
        <taxon>Pseudomonadota</taxon>
        <taxon>Gammaproteobacteria</taxon>
        <taxon>Alteromonadales</taxon>
        <taxon>Alteromonadaceae</taxon>
        <taxon>Glaciecola</taxon>
    </lineage>
</organism>
<evidence type="ECO:0000259" key="7">
    <source>
        <dbReference type="SMART" id="SM00905"/>
    </source>
</evidence>
<dbReference type="NCBIfam" id="TIGR00525">
    <property type="entry name" value="folB"/>
    <property type="match status" value="1"/>
</dbReference>
<proteinExistence type="inferred from homology"/>
<reference evidence="8 9" key="2">
    <citation type="journal article" date="2017" name="Antonie Van Leeuwenhoek">
        <title>Rhizobium rhizosphaerae sp. nov., a novel species isolated from rice rhizosphere.</title>
        <authorList>
            <person name="Zhao J.J."/>
            <person name="Zhang J."/>
            <person name="Zhang R.J."/>
            <person name="Zhang C.W."/>
            <person name="Yin H.Q."/>
            <person name="Zhang X.X."/>
        </authorList>
    </citation>
    <scope>NUCLEOTIDE SEQUENCE [LARGE SCALE GENOMIC DNA]</scope>
    <source>
        <strain evidence="8 9">ACAM 611</strain>
    </source>
</reference>
<sequence>MDKVYIKGLQLYTLIGVYDFERLAKQRVIIDIELQTCLAQAGQSDNVNDTLDYGKIAGRLADIADTASYKLLEALGEHMAKMLLDEFTAQSVCLTINKPDILDNVTAVGIQIVRNRA</sequence>
<comment type="function">
    <text evidence="6">Catalyzes the conversion of 7,8-dihydroneopterin to 6-hydroxymethyl-7,8-dihydropterin.</text>
</comment>
<keyword evidence="4 6" id="KW-0289">Folate biosynthesis</keyword>
<evidence type="ECO:0000256" key="5">
    <source>
        <dbReference type="ARBA" id="ARBA00023239"/>
    </source>
</evidence>
<evidence type="ECO:0000256" key="3">
    <source>
        <dbReference type="ARBA" id="ARBA00005708"/>
    </source>
</evidence>
<evidence type="ECO:0000256" key="6">
    <source>
        <dbReference type="RuleBase" id="RU362079"/>
    </source>
</evidence>
<dbReference type="UniPathway" id="UPA00077">
    <property type="reaction ID" value="UER00154"/>
</dbReference>
<evidence type="ECO:0000313" key="8">
    <source>
        <dbReference type="EMBL" id="GAB56654.1"/>
    </source>
</evidence>
<dbReference type="OrthoDB" id="9810587at2"/>
<evidence type="ECO:0000256" key="1">
    <source>
        <dbReference type="ARBA" id="ARBA00001353"/>
    </source>
</evidence>
<dbReference type="Proteomes" id="UP000053586">
    <property type="component" value="Unassembled WGS sequence"/>
</dbReference>
<comment type="caution">
    <text evidence="8">The sequence shown here is derived from an EMBL/GenBank/DDBJ whole genome shotgun (WGS) entry which is preliminary data.</text>
</comment>
<protein>
    <recommendedName>
        <fullName evidence="6">7,8-dihydroneopterin aldolase</fullName>
        <ecNumber evidence="6">4.1.2.25</ecNumber>
    </recommendedName>
</protein>
<dbReference type="GO" id="GO:0046654">
    <property type="term" value="P:tetrahydrofolate biosynthetic process"/>
    <property type="evidence" value="ECO:0007669"/>
    <property type="project" value="UniProtKB-UniRule"/>
</dbReference>
<dbReference type="InterPro" id="IPR006156">
    <property type="entry name" value="Dihydroneopterin_aldolase"/>
</dbReference>
<dbReference type="EMBL" id="BAET01000031">
    <property type="protein sequence ID" value="GAB56654.1"/>
    <property type="molecule type" value="Genomic_DNA"/>
</dbReference>
<dbReference type="Pfam" id="PF02152">
    <property type="entry name" value="FolB"/>
    <property type="match status" value="1"/>
</dbReference>
<dbReference type="STRING" id="56804.BAE46_04870"/>
<dbReference type="InterPro" id="IPR006157">
    <property type="entry name" value="FolB_dom"/>
</dbReference>
<comment type="catalytic activity">
    <reaction evidence="1 6">
        <text>7,8-dihydroneopterin = 6-hydroxymethyl-7,8-dihydropterin + glycolaldehyde</text>
        <dbReference type="Rhea" id="RHEA:10540"/>
        <dbReference type="ChEBI" id="CHEBI:17001"/>
        <dbReference type="ChEBI" id="CHEBI:17071"/>
        <dbReference type="ChEBI" id="CHEBI:44841"/>
        <dbReference type="EC" id="4.1.2.25"/>
    </reaction>
</comment>
<keyword evidence="5 6" id="KW-0456">Lyase</keyword>
<dbReference type="PANTHER" id="PTHR42844:SF1">
    <property type="entry name" value="DIHYDRONEOPTERIN ALDOLASE 1-RELATED"/>
    <property type="match status" value="1"/>
</dbReference>
<dbReference type="RefSeq" id="WP_006007041.1">
    <property type="nucleotide sequence ID" value="NZ_BAET01000031.1"/>
</dbReference>
<evidence type="ECO:0000256" key="2">
    <source>
        <dbReference type="ARBA" id="ARBA00005013"/>
    </source>
</evidence>
<evidence type="ECO:0000313" key="9">
    <source>
        <dbReference type="Proteomes" id="UP000053586"/>
    </source>
</evidence>
<keyword evidence="9" id="KW-1185">Reference proteome</keyword>
<comment type="similarity">
    <text evidence="3 6">Belongs to the DHNA family.</text>
</comment>
<dbReference type="GO" id="GO:0004150">
    <property type="term" value="F:dihydroneopterin aldolase activity"/>
    <property type="evidence" value="ECO:0007669"/>
    <property type="project" value="UniProtKB-UniRule"/>
</dbReference>
<evidence type="ECO:0000256" key="4">
    <source>
        <dbReference type="ARBA" id="ARBA00022909"/>
    </source>
</evidence>
<reference evidence="8 9" key="1">
    <citation type="journal article" date="2012" name="J. Bacteriol.">
        <title>Genome sequence of proteorhodopsin-containing sea ice bacterium Glaciecola punicea ACAM 611T.</title>
        <authorList>
            <person name="Qin Q.-L."/>
            <person name="Xie B.-B."/>
            <person name="Shu Y.-L."/>
            <person name="Rong J.-C."/>
            <person name="Zhao D.-L."/>
            <person name="Zhang X.-Y."/>
            <person name="Chen X.-L."/>
            <person name="Zhou B.-C."/>
            <person name="Zhanga Y.-Z."/>
        </authorList>
    </citation>
    <scope>NUCLEOTIDE SEQUENCE [LARGE SCALE GENOMIC DNA]</scope>
    <source>
        <strain evidence="8 9">ACAM 611</strain>
    </source>
</reference>
<feature type="domain" description="Dihydroneopterin aldolase/epimerase" evidence="7">
    <location>
        <begin position="4"/>
        <end position="114"/>
    </location>
</feature>